<dbReference type="Pfam" id="PF16016">
    <property type="entry name" value="VASt"/>
    <property type="match status" value="1"/>
</dbReference>
<dbReference type="SUPFAM" id="SSF103657">
    <property type="entry name" value="BAR/IMD domain-like"/>
    <property type="match status" value="1"/>
</dbReference>
<organism evidence="6 7">
    <name type="scientific">Thalassiosira pseudonana</name>
    <name type="common">Marine diatom</name>
    <name type="synonym">Cyclotella nana</name>
    <dbReference type="NCBI Taxonomy" id="35128"/>
    <lineage>
        <taxon>Eukaryota</taxon>
        <taxon>Sar</taxon>
        <taxon>Stramenopiles</taxon>
        <taxon>Ochrophyta</taxon>
        <taxon>Bacillariophyta</taxon>
        <taxon>Coscinodiscophyceae</taxon>
        <taxon>Thalassiosirophycidae</taxon>
        <taxon>Thalassiosirales</taxon>
        <taxon>Thalassiosiraceae</taxon>
        <taxon>Thalassiosira</taxon>
    </lineage>
</organism>
<accession>B8C2T9</accession>
<feature type="region of interest" description="Disordered" evidence="3">
    <location>
        <begin position="630"/>
        <end position="653"/>
    </location>
</feature>
<dbReference type="HOGENOM" id="CLU_272092_0_0_1"/>
<evidence type="ECO:0000313" key="7">
    <source>
        <dbReference type="Proteomes" id="UP000001449"/>
    </source>
</evidence>
<dbReference type="Proteomes" id="UP000001449">
    <property type="component" value="Chromosome 5"/>
</dbReference>
<feature type="compositionally biased region" description="Low complexity" evidence="3">
    <location>
        <begin position="21"/>
        <end position="32"/>
    </location>
</feature>
<proteinExistence type="predicted"/>
<protein>
    <recommendedName>
        <fullName evidence="5">VASt domain-containing protein</fullName>
    </recommendedName>
</protein>
<sequence>MASSMFNKPKSFSLGSKSDVDSTMSDTDTVTSNCNALTGSPTSDDSAVETQFSELSASDRGETESPTSQTMDRSLHIISDESDKTMDGSHRDATATTTNNICPMWSQVFATPSTSPAFTPSSDMSSLKQNLHGLALKLSTDRAKILSRTGKNCATLLMDIATLHDELTHSIKKQCPSTLQHAASGTPMEEFANNVNACVMSFTKQTQSFGVGIRNEVAKPWLDNSANLGDVVPKIYSEYVASRSKCAQARKDALKMRQKYVGSVKDAEGAIQSLRKARVSKHSMNSSDLSNPASPQRVDSSASSQDGGGEEDMEWENALRDFGIRHGLTKNCETVICAFEEIQTSEEQYCSLVDLENAAVLDAQTMELNALDAVQKVEEERILFLMESLDRFLRSEQTALDGMHLELALVPLDLSSGSNHKELPVPSSAPSIFMSPRKRTQSEDGPAIAETRLLNLPDNLAELRDNMKSLVGRQATRLKTLKLVSAYNDGVASAIETFAAGLQSRLENEGYGGKTNSKNSPSSVVLNKNEGERILIAWNKVVSSLETYAVHANNLSKQIKRGNYELYNILLSAEKELKAVNESEENRWKYLCDAAKGETKAKLKQKQLVTDLEKAKTRLTLVDEDGVSDAIDESNSERSTSFMGQSTKIPPSLTPNMNKAMGKMFAILPGGGEDVMNKMLKPEQRAAILKKNLAEAKLKEAKATGSFEIASNVKSQAISAYENQAEAAVTKLKTDEEYVWNEMQKSLANTVGALKSFRAMQHDSVVSSLEAILTHNGGVVLEDLAQWTVNTEQRVKEHMSRHTAYDTESQVGEGFSLHLVLLDSSAIKELVNLVLSETTSLDDSMDSSPRSPREPASIADDIVTAPLPDVPVDSVIKDMDPIFTRKLHNISIESYYKTGWAEEDAPLYGPWLERKGSFDVSVSQWEHSKEGFQHSWSGETFHQKRIIRFKFKRTTHLYIGPPVAGVTQTQYCRRDGDDKCVTMMTVEMDGIPYSDVFAVEVRWAARRTGCNDITIDAGVHVRFIKSSMFASKIKSGTLAETKPIHLDLFEVIKVALSSGSDNKSDVEVETEDESEVETTYTQELVLVAEKGSGNDTMVQFQGVLRHAFRMYLALPTSIQLGCVVVSLSLAYSSFFRGRNTTYSQPAELVKKVDDLSAELKEVKAMLKHVVKLIGEGNIRGEEFMYAMER</sequence>
<feature type="compositionally biased region" description="Polar residues" evidence="3">
    <location>
        <begin position="33"/>
        <end position="56"/>
    </location>
</feature>
<keyword evidence="2 4" id="KW-0472">Membrane</keyword>
<gene>
    <name evidence="6" type="ORF">THAPSDRAFT_22723</name>
</gene>
<dbReference type="PANTHER" id="PTHR47666">
    <property type="entry name" value="PROTEIN VASCULAR ASSOCIATED DEATH 1, CHLOROPLASTIC"/>
    <property type="match status" value="1"/>
</dbReference>
<feature type="transmembrane region" description="Helical" evidence="4">
    <location>
        <begin position="1110"/>
        <end position="1131"/>
    </location>
</feature>
<evidence type="ECO:0000256" key="3">
    <source>
        <dbReference type="SAM" id="MobiDB-lite"/>
    </source>
</evidence>
<dbReference type="OMA" id="MMTVEMD"/>
<feature type="domain" description="VASt" evidence="5">
    <location>
        <begin position="878"/>
        <end position="1060"/>
    </location>
</feature>
<feature type="region of interest" description="Disordered" evidence="3">
    <location>
        <begin position="1"/>
        <end position="74"/>
    </location>
</feature>
<dbReference type="PaxDb" id="35128-Thaps22723"/>
<dbReference type="EMBL" id="CM000642">
    <property type="protein sequence ID" value="EED92006.1"/>
    <property type="molecule type" value="Genomic_DNA"/>
</dbReference>
<dbReference type="eggNOG" id="KOG1818">
    <property type="taxonomic scope" value="Eukaryota"/>
</dbReference>
<dbReference type="PANTHER" id="PTHR47666:SF1">
    <property type="entry name" value="PROTEIN VASCULAR ASSOCIATED DEATH 1, CHLOROPLASTIC"/>
    <property type="match status" value="1"/>
</dbReference>
<dbReference type="PROSITE" id="PS51778">
    <property type="entry name" value="VAST"/>
    <property type="match status" value="1"/>
</dbReference>
<dbReference type="KEGG" id="tps:THAPSDRAFT_22723"/>
<feature type="region of interest" description="Disordered" evidence="3">
    <location>
        <begin position="281"/>
        <end position="312"/>
    </location>
</feature>
<evidence type="ECO:0000256" key="2">
    <source>
        <dbReference type="ARBA" id="ARBA00023136"/>
    </source>
</evidence>
<feature type="compositionally biased region" description="Polar residues" evidence="3">
    <location>
        <begin position="637"/>
        <end position="653"/>
    </location>
</feature>
<feature type="compositionally biased region" description="Polar residues" evidence="3">
    <location>
        <begin position="282"/>
        <end position="305"/>
    </location>
</feature>
<reference evidence="6 7" key="2">
    <citation type="journal article" date="2008" name="Nature">
        <title>The Phaeodactylum genome reveals the evolutionary history of diatom genomes.</title>
        <authorList>
            <person name="Bowler C."/>
            <person name="Allen A.E."/>
            <person name="Badger J.H."/>
            <person name="Grimwood J."/>
            <person name="Jabbari K."/>
            <person name="Kuo A."/>
            <person name="Maheswari U."/>
            <person name="Martens C."/>
            <person name="Maumus F."/>
            <person name="Otillar R.P."/>
            <person name="Rayko E."/>
            <person name="Salamov A."/>
            <person name="Vandepoele K."/>
            <person name="Beszteri B."/>
            <person name="Gruber A."/>
            <person name="Heijde M."/>
            <person name="Katinka M."/>
            <person name="Mock T."/>
            <person name="Valentin K."/>
            <person name="Verret F."/>
            <person name="Berges J.A."/>
            <person name="Brownlee C."/>
            <person name="Cadoret J.P."/>
            <person name="Chiovitti A."/>
            <person name="Choi C.J."/>
            <person name="Coesel S."/>
            <person name="De Martino A."/>
            <person name="Detter J.C."/>
            <person name="Durkin C."/>
            <person name="Falciatore A."/>
            <person name="Fournet J."/>
            <person name="Haruta M."/>
            <person name="Huysman M.J."/>
            <person name="Jenkins B.D."/>
            <person name="Jiroutova K."/>
            <person name="Jorgensen R.E."/>
            <person name="Joubert Y."/>
            <person name="Kaplan A."/>
            <person name="Kroger N."/>
            <person name="Kroth P.G."/>
            <person name="La Roche J."/>
            <person name="Lindquist E."/>
            <person name="Lommer M."/>
            <person name="Martin-Jezequel V."/>
            <person name="Lopez P.J."/>
            <person name="Lucas S."/>
            <person name="Mangogna M."/>
            <person name="McGinnis K."/>
            <person name="Medlin L.K."/>
            <person name="Montsant A."/>
            <person name="Oudot-Le Secq M.P."/>
            <person name="Napoli C."/>
            <person name="Obornik M."/>
            <person name="Parker M.S."/>
            <person name="Petit J.L."/>
            <person name="Porcel B.M."/>
            <person name="Poulsen N."/>
            <person name="Robison M."/>
            <person name="Rychlewski L."/>
            <person name="Rynearson T.A."/>
            <person name="Schmutz J."/>
            <person name="Shapiro H."/>
            <person name="Siaut M."/>
            <person name="Stanley M."/>
            <person name="Sussman M.R."/>
            <person name="Taylor A.R."/>
            <person name="Vardi A."/>
            <person name="von Dassow P."/>
            <person name="Vyverman W."/>
            <person name="Willis A."/>
            <person name="Wyrwicz L.S."/>
            <person name="Rokhsar D.S."/>
            <person name="Weissenbach J."/>
            <person name="Armbrust E.V."/>
            <person name="Green B.R."/>
            <person name="Van de Peer Y."/>
            <person name="Grigoriev I.V."/>
        </authorList>
    </citation>
    <scope>NUCLEOTIDE SEQUENCE [LARGE SCALE GENOMIC DNA]</scope>
    <source>
        <strain evidence="6 7">CCMP1335</strain>
    </source>
</reference>
<keyword evidence="4" id="KW-1133">Transmembrane helix</keyword>
<dbReference type="STRING" id="35128.B8C2T9"/>
<keyword evidence="4" id="KW-0812">Transmembrane</keyword>
<comment type="subcellular location">
    <subcellularLocation>
        <location evidence="1">Membrane</location>
    </subcellularLocation>
</comment>
<dbReference type="AlphaFoldDB" id="B8C2T9"/>
<evidence type="ECO:0000256" key="4">
    <source>
        <dbReference type="SAM" id="Phobius"/>
    </source>
</evidence>
<evidence type="ECO:0000256" key="1">
    <source>
        <dbReference type="ARBA" id="ARBA00004370"/>
    </source>
</evidence>
<evidence type="ECO:0000313" key="6">
    <source>
        <dbReference type="EMBL" id="EED92006.1"/>
    </source>
</evidence>
<name>B8C2T9_THAPS</name>
<dbReference type="Gene3D" id="1.20.1270.60">
    <property type="entry name" value="Arfaptin homology (AH) domain/BAR domain"/>
    <property type="match status" value="1"/>
</dbReference>
<feature type="region of interest" description="Disordered" evidence="3">
    <location>
        <begin position="421"/>
        <end position="444"/>
    </location>
</feature>
<dbReference type="RefSeq" id="XP_002290254.1">
    <property type="nucleotide sequence ID" value="XM_002290218.1"/>
</dbReference>
<dbReference type="InParanoid" id="B8C2T9"/>
<dbReference type="InterPro" id="IPR027267">
    <property type="entry name" value="AH/BAR_dom_sf"/>
</dbReference>
<evidence type="ECO:0000259" key="5">
    <source>
        <dbReference type="PROSITE" id="PS51778"/>
    </source>
</evidence>
<reference evidence="6 7" key="1">
    <citation type="journal article" date="2004" name="Science">
        <title>The genome of the diatom Thalassiosira pseudonana: ecology, evolution, and metabolism.</title>
        <authorList>
            <person name="Armbrust E.V."/>
            <person name="Berges J.A."/>
            <person name="Bowler C."/>
            <person name="Green B.R."/>
            <person name="Martinez D."/>
            <person name="Putnam N.H."/>
            <person name="Zhou S."/>
            <person name="Allen A.E."/>
            <person name="Apt K.E."/>
            <person name="Bechner M."/>
            <person name="Brzezinski M.A."/>
            <person name="Chaal B.K."/>
            <person name="Chiovitti A."/>
            <person name="Davis A.K."/>
            <person name="Demarest M.S."/>
            <person name="Detter J.C."/>
            <person name="Glavina T."/>
            <person name="Goodstein D."/>
            <person name="Hadi M.Z."/>
            <person name="Hellsten U."/>
            <person name="Hildebrand M."/>
            <person name="Jenkins B.D."/>
            <person name="Jurka J."/>
            <person name="Kapitonov V.V."/>
            <person name="Kroger N."/>
            <person name="Lau W.W."/>
            <person name="Lane T.W."/>
            <person name="Larimer F.W."/>
            <person name="Lippmeier J.C."/>
            <person name="Lucas S."/>
            <person name="Medina M."/>
            <person name="Montsant A."/>
            <person name="Obornik M."/>
            <person name="Parker M.S."/>
            <person name="Palenik B."/>
            <person name="Pazour G.J."/>
            <person name="Richardson P.M."/>
            <person name="Rynearson T.A."/>
            <person name="Saito M.A."/>
            <person name="Schwartz D.C."/>
            <person name="Thamatrakoln K."/>
            <person name="Valentin K."/>
            <person name="Vardi A."/>
            <person name="Wilkerson F.P."/>
            <person name="Rokhsar D.S."/>
        </authorList>
    </citation>
    <scope>NUCLEOTIDE SEQUENCE [LARGE SCALE GENOMIC DNA]</scope>
    <source>
        <strain evidence="6 7">CCMP1335</strain>
    </source>
</reference>
<dbReference type="InterPro" id="IPR031968">
    <property type="entry name" value="VASt"/>
</dbReference>
<keyword evidence="7" id="KW-1185">Reference proteome</keyword>
<dbReference type="GO" id="GO:0016020">
    <property type="term" value="C:membrane"/>
    <property type="evidence" value="ECO:0007669"/>
    <property type="project" value="UniProtKB-SubCell"/>
</dbReference>
<dbReference type="GeneID" id="7453158"/>